<feature type="transmembrane region" description="Helical" evidence="1">
    <location>
        <begin position="34"/>
        <end position="51"/>
    </location>
</feature>
<keyword evidence="1" id="KW-0812">Transmembrane</keyword>
<gene>
    <name evidence="2" type="ORF">A3A38_01145</name>
</gene>
<sequence>MGNEPLEQRVQRIEDRNRVVEADKAWETSWIRKALLILFTYLAIAAYLWVIEVERPLIHAVVPAVAFMLSTLTMPFFKKLWLQHLIKSK</sequence>
<reference evidence="2 3" key="1">
    <citation type="journal article" date="2016" name="Nat. Commun.">
        <title>Thousands of microbial genomes shed light on interconnected biogeochemical processes in an aquifer system.</title>
        <authorList>
            <person name="Anantharaman K."/>
            <person name="Brown C.T."/>
            <person name="Hug L.A."/>
            <person name="Sharon I."/>
            <person name="Castelle C.J."/>
            <person name="Probst A.J."/>
            <person name="Thomas B.C."/>
            <person name="Singh A."/>
            <person name="Wilkins M.J."/>
            <person name="Karaoz U."/>
            <person name="Brodie E.L."/>
            <person name="Williams K.H."/>
            <person name="Hubbard S.S."/>
            <person name="Banfield J.F."/>
        </authorList>
    </citation>
    <scope>NUCLEOTIDE SEQUENCE [LARGE SCALE GENOMIC DNA]</scope>
</reference>
<name>A0A1F6EH80_9BACT</name>
<keyword evidence="1" id="KW-1133">Transmembrane helix</keyword>
<evidence type="ECO:0000313" key="3">
    <source>
        <dbReference type="Proteomes" id="UP000177306"/>
    </source>
</evidence>
<evidence type="ECO:0000313" key="2">
    <source>
        <dbReference type="EMBL" id="OGG73001.1"/>
    </source>
</evidence>
<evidence type="ECO:0000256" key="1">
    <source>
        <dbReference type="SAM" id="Phobius"/>
    </source>
</evidence>
<protein>
    <submittedName>
        <fullName evidence="2">Uncharacterized protein</fullName>
    </submittedName>
</protein>
<dbReference type="Proteomes" id="UP000177306">
    <property type="component" value="Unassembled WGS sequence"/>
</dbReference>
<dbReference type="AlphaFoldDB" id="A0A1F6EH80"/>
<comment type="caution">
    <text evidence="2">The sequence shown here is derived from an EMBL/GenBank/DDBJ whole genome shotgun (WGS) entry which is preliminary data.</text>
</comment>
<dbReference type="EMBL" id="MFLY01000017">
    <property type="protein sequence ID" value="OGG73001.1"/>
    <property type="molecule type" value="Genomic_DNA"/>
</dbReference>
<accession>A0A1F6EH80</accession>
<feature type="transmembrane region" description="Helical" evidence="1">
    <location>
        <begin position="57"/>
        <end position="77"/>
    </location>
</feature>
<keyword evidence="1" id="KW-0472">Membrane</keyword>
<organism evidence="2 3">
    <name type="scientific">Candidatus Kaiserbacteria bacterium RIFCSPLOWO2_01_FULL_53_17</name>
    <dbReference type="NCBI Taxonomy" id="1798511"/>
    <lineage>
        <taxon>Bacteria</taxon>
        <taxon>Candidatus Kaiseribacteriota</taxon>
    </lineage>
</organism>
<proteinExistence type="predicted"/>